<dbReference type="Pfam" id="PF01032">
    <property type="entry name" value="FecCD"/>
    <property type="match status" value="1"/>
</dbReference>
<keyword evidence="7 8" id="KW-0472">Membrane</keyword>
<dbReference type="EMBL" id="FODY01000020">
    <property type="protein sequence ID" value="SEP35158.1"/>
    <property type="molecule type" value="Genomic_DNA"/>
</dbReference>
<evidence type="ECO:0000256" key="5">
    <source>
        <dbReference type="ARBA" id="ARBA00022692"/>
    </source>
</evidence>
<dbReference type="InterPro" id="IPR000522">
    <property type="entry name" value="ABC_transptr_permease_BtuC"/>
</dbReference>
<evidence type="ECO:0000256" key="3">
    <source>
        <dbReference type="ARBA" id="ARBA00022448"/>
    </source>
</evidence>
<dbReference type="GO" id="GO:0005886">
    <property type="term" value="C:plasma membrane"/>
    <property type="evidence" value="ECO:0007669"/>
    <property type="project" value="UniProtKB-SubCell"/>
</dbReference>
<dbReference type="STRING" id="112903.SAMN04490178_12057"/>
<dbReference type="GO" id="GO:0033214">
    <property type="term" value="P:siderophore-iron import into cell"/>
    <property type="evidence" value="ECO:0007669"/>
    <property type="project" value="TreeGrafter"/>
</dbReference>
<evidence type="ECO:0000256" key="1">
    <source>
        <dbReference type="ARBA" id="ARBA00004651"/>
    </source>
</evidence>
<evidence type="ECO:0000256" key="4">
    <source>
        <dbReference type="ARBA" id="ARBA00022475"/>
    </source>
</evidence>
<organism evidence="9 10">
    <name type="scientific">Propionispora vibrioides</name>
    <dbReference type="NCBI Taxonomy" id="112903"/>
    <lineage>
        <taxon>Bacteria</taxon>
        <taxon>Bacillati</taxon>
        <taxon>Bacillota</taxon>
        <taxon>Negativicutes</taxon>
        <taxon>Selenomonadales</taxon>
        <taxon>Sporomusaceae</taxon>
        <taxon>Propionispora</taxon>
    </lineage>
</organism>
<evidence type="ECO:0000256" key="7">
    <source>
        <dbReference type="ARBA" id="ARBA00023136"/>
    </source>
</evidence>
<feature type="transmembrane region" description="Helical" evidence="8">
    <location>
        <begin position="162"/>
        <end position="184"/>
    </location>
</feature>
<evidence type="ECO:0000256" key="2">
    <source>
        <dbReference type="ARBA" id="ARBA00007935"/>
    </source>
</evidence>
<feature type="transmembrane region" description="Helical" evidence="8">
    <location>
        <begin position="292"/>
        <end position="311"/>
    </location>
</feature>
<feature type="transmembrane region" description="Helical" evidence="8">
    <location>
        <begin position="130"/>
        <end position="150"/>
    </location>
</feature>
<comment type="similarity">
    <text evidence="2">Belongs to the binding-protein-dependent transport system permease family. FecCD subfamily.</text>
</comment>
<comment type="subcellular location">
    <subcellularLocation>
        <location evidence="1">Cell membrane</location>
        <topology evidence="1">Multi-pass membrane protein</topology>
    </subcellularLocation>
</comment>
<dbReference type="GO" id="GO:0022857">
    <property type="term" value="F:transmembrane transporter activity"/>
    <property type="evidence" value="ECO:0007669"/>
    <property type="project" value="InterPro"/>
</dbReference>
<feature type="transmembrane region" description="Helical" evidence="8">
    <location>
        <begin position="75"/>
        <end position="92"/>
    </location>
</feature>
<feature type="transmembrane region" description="Helical" evidence="8">
    <location>
        <begin position="104"/>
        <end position="124"/>
    </location>
</feature>
<evidence type="ECO:0000256" key="6">
    <source>
        <dbReference type="ARBA" id="ARBA00022989"/>
    </source>
</evidence>
<evidence type="ECO:0000256" key="8">
    <source>
        <dbReference type="SAM" id="Phobius"/>
    </source>
</evidence>
<feature type="transmembrane region" description="Helical" evidence="8">
    <location>
        <begin position="251"/>
        <end position="280"/>
    </location>
</feature>
<dbReference type="AlphaFoldDB" id="A0A1H8X747"/>
<name>A0A1H8X747_9FIRM</name>
<sequence>MNILHKLRGKFLLFTVLSVALLSTVGWSLMTGQVTVPADSVLAIAGQQLALPVGQVAMPTAEQTAVVWHIRLPRVLVGILAGAALAVSGAVLQGIFNNPLADPGIIGVSSGAALGAVSAIALGLTSLNIFYMPVCALLGALLAVGLIVLLALRQGKLSPAMLLLGGVAISMLLGAVTSAILTVLNEQRVREFLFWLVGGLDYRRWEHVYMAAGPVVLGIIVLCCMARQLNVLILGEQEARAVGMPVARLRLTFLLLSSVTTAAAVCVTGTIGFVGLLVPHVMRLLAGPEHRVLLPACALAGGLFLVFCDTLGRVIVPALEIRVGIMTALVGAPYFLYLLYKAQQKGGLS</sequence>
<feature type="transmembrane region" description="Helical" evidence="8">
    <location>
        <begin position="208"/>
        <end position="230"/>
    </location>
</feature>
<accession>A0A1H8X747</accession>
<reference evidence="9 10" key="1">
    <citation type="submission" date="2016-10" db="EMBL/GenBank/DDBJ databases">
        <authorList>
            <person name="de Groot N.N."/>
        </authorList>
    </citation>
    <scope>NUCLEOTIDE SEQUENCE [LARGE SCALE GENOMIC DNA]</scope>
    <source>
        <strain evidence="9 10">DSM 13305</strain>
    </source>
</reference>
<dbReference type="PANTHER" id="PTHR30472">
    <property type="entry name" value="FERRIC ENTEROBACTIN TRANSPORT SYSTEM PERMEASE PROTEIN"/>
    <property type="match status" value="1"/>
</dbReference>
<keyword evidence="3" id="KW-0813">Transport</keyword>
<keyword evidence="10" id="KW-1185">Reference proteome</keyword>
<dbReference type="SUPFAM" id="SSF81345">
    <property type="entry name" value="ABC transporter involved in vitamin B12 uptake, BtuC"/>
    <property type="match status" value="1"/>
</dbReference>
<keyword evidence="4" id="KW-1003">Cell membrane</keyword>
<proteinExistence type="inferred from homology"/>
<feature type="transmembrane region" description="Helical" evidence="8">
    <location>
        <begin position="323"/>
        <end position="340"/>
    </location>
</feature>
<keyword evidence="6 8" id="KW-1133">Transmembrane helix</keyword>
<dbReference type="RefSeq" id="WP_091749233.1">
    <property type="nucleotide sequence ID" value="NZ_FODY01000020.1"/>
</dbReference>
<dbReference type="OrthoDB" id="9811721at2"/>
<dbReference type="Gene3D" id="1.10.3470.10">
    <property type="entry name" value="ABC transporter involved in vitamin B12 uptake, BtuC"/>
    <property type="match status" value="1"/>
</dbReference>
<dbReference type="FunFam" id="1.10.3470.10:FF:000001">
    <property type="entry name" value="Vitamin B12 ABC transporter permease BtuC"/>
    <property type="match status" value="1"/>
</dbReference>
<gene>
    <name evidence="9" type="ORF">SAMN04490178_12057</name>
</gene>
<dbReference type="PANTHER" id="PTHR30472:SF25">
    <property type="entry name" value="ABC TRANSPORTER PERMEASE PROTEIN MJ0876-RELATED"/>
    <property type="match status" value="1"/>
</dbReference>
<evidence type="ECO:0000313" key="9">
    <source>
        <dbReference type="EMBL" id="SEP35158.1"/>
    </source>
</evidence>
<keyword evidence="5 8" id="KW-0812">Transmembrane</keyword>
<protein>
    <submittedName>
        <fullName evidence="9">Iron complex transport system permease protein</fullName>
    </submittedName>
</protein>
<dbReference type="CDD" id="cd06550">
    <property type="entry name" value="TM_ABC_iron-siderophores_like"/>
    <property type="match status" value="1"/>
</dbReference>
<dbReference type="InterPro" id="IPR037294">
    <property type="entry name" value="ABC_BtuC-like"/>
</dbReference>
<dbReference type="Proteomes" id="UP000198847">
    <property type="component" value="Unassembled WGS sequence"/>
</dbReference>
<evidence type="ECO:0000313" key="10">
    <source>
        <dbReference type="Proteomes" id="UP000198847"/>
    </source>
</evidence>